<feature type="compositionally biased region" description="Polar residues" evidence="4">
    <location>
        <begin position="607"/>
        <end position="656"/>
    </location>
</feature>
<dbReference type="AlphaFoldDB" id="A0A0N1IP38"/>
<dbReference type="GO" id="GO:0005576">
    <property type="term" value="C:extracellular region"/>
    <property type="evidence" value="ECO:0007669"/>
    <property type="project" value="UniProtKB-SubCell"/>
</dbReference>
<evidence type="ECO:0000313" key="7">
    <source>
        <dbReference type="Proteomes" id="UP000053240"/>
    </source>
</evidence>
<evidence type="ECO:0000259" key="5">
    <source>
        <dbReference type="PROSITE" id="PS50184"/>
    </source>
</evidence>
<dbReference type="SUPFAM" id="SSF57603">
    <property type="entry name" value="FnI-like domain"/>
    <property type="match status" value="2"/>
</dbReference>
<dbReference type="InterPro" id="IPR052424">
    <property type="entry name" value="Kielin_Chordin-BMP_Reg"/>
</dbReference>
<dbReference type="InterPro" id="IPR001007">
    <property type="entry name" value="VWF_dom"/>
</dbReference>
<feature type="domain" description="VWFC" evidence="5">
    <location>
        <begin position="175"/>
        <end position="235"/>
    </location>
</feature>
<dbReference type="GO" id="GO:0030513">
    <property type="term" value="P:positive regulation of BMP signaling pathway"/>
    <property type="evidence" value="ECO:0007669"/>
    <property type="project" value="TreeGrafter"/>
</dbReference>
<feature type="region of interest" description="Disordered" evidence="4">
    <location>
        <begin position="299"/>
        <end position="380"/>
    </location>
</feature>
<dbReference type="PROSITE" id="PS50184">
    <property type="entry name" value="VWFC_2"/>
    <property type="match status" value="1"/>
</dbReference>
<dbReference type="InParanoid" id="A0A0N1IP38"/>
<comment type="subcellular location">
    <subcellularLocation>
        <location evidence="1">Secreted</location>
    </subcellularLocation>
</comment>
<dbReference type="SMART" id="SM00214">
    <property type="entry name" value="VWC"/>
    <property type="match status" value="2"/>
</dbReference>
<gene>
    <name evidence="6" type="ORF">RR48_02207</name>
</gene>
<feature type="compositionally biased region" description="Polar residues" evidence="4">
    <location>
        <begin position="325"/>
        <end position="337"/>
    </location>
</feature>
<keyword evidence="7" id="KW-1185">Reference proteome</keyword>
<dbReference type="PANTHER" id="PTHR46698">
    <property type="entry name" value="CROSSVEINLESS 2"/>
    <property type="match status" value="1"/>
</dbReference>
<feature type="region of interest" description="Disordered" evidence="4">
    <location>
        <begin position="837"/>
        <end position="877"/>
    </location>
</feature>
<feature type="compositionally biased region" description="Low complexity" evidence="4">
    <location>
        <begin position="914"/>
        <end position="927"/>
    </location>
</feature>
<proteinExistence type="predicted"/>
<dbReference type="PANTHER" id="PTHR46698:SF4">
    <property type="entry name" value="CROSSVEINLESS 2"/>
    <property type="match status" value="1"/>
</dbReference>
<feature type="region of interest" description="Disordered" evidence="4">
    <location>
        <begin position="402"/>
        <end position="445"/>
    </location>
</feature>
<feature type="compositionally biased region" description="Low complexity" evidence="4">
    <location>
        <begin position="935"/>
        <end position="959"/>
    </location>
</feature>
<dbReference type="Proteomes" id="UP000053240">
    <property type="component" value="Unassembled WGS sequence"/>
</dbReference>
<protein>
    <submittedName>
        <fullName evidence="6">Kielin/chordin-like protein</fullName>
    </submittedName>
</protein>
<keyword evidence="2" id="KW-0964">Secreted</keyword>
<reference evidence="6 7" key="1">
    <citation type="journal article" date="2015" name="Nat. Commun.">
        <title>Outbred genome sequencing and CRISPR/Cas9 gene editing in butterflies.</title>
        <authorList>
            <person name="Li X."/>
            <person name="Fan D."/>
            <person name="Zhang W."/>
            <person name="Liu G."/>
            <person name="Zhang L."/>
            <person name="Zhao L."/>
            <person name="Fang X."/>
            <person name="Chen L."/>
            <person name="Dong Y."/>
            <person name="Chen Y."/>
            <person name="Ding Y."/>
            <person name="Zhao R."/>
            <person name="Feng M."/>
            <person name="Zhu Y."/>
            <person name="Feng Y."/>
            <person name="Jiang X."/>
            <person name="Zhu D."/>
            <person name="Xiang H."/>
            <person name="Feng X."/>
            <person name="Li S."/>
            <person name="Wang J."/>
            <person name="Zhang G."/>
            <person name="Kronforst M.R."/>
            <person name="Wang W."/>
        </authorList>
    </citation>
    <scope>NUCLEOTIDE SEQUENCE [LARGE SCALE GENOMIC DNA]</scope>
    <source>
        <strain evidence="6">Ya'a_city_454_Pm</strain>
        <tissue evidence="6">Whole body</tissue>
    </source>
</reference>
<dbReference type="Gene3D" id="2.10.70.10">
    <property type="entry name" value="Complement Module, domain 1"/>
    <property type="match status" value="1"/>
</dbReference>
<organism evidence="6 7">
    <name type="scientific">Papilio machaon</name>
    <name type="common">Old World swallowtail butterfly</name>
    <dbReference type="NCBI Taxonomy" id="76193"/>
    <lineage>
        <taxon>Eukaryota</taxon>
        <taxon>Metazoa</taxon>
        <taxon>Ecdysozoa</taxon>
        <taxon>Arthropoda</taxon>
        <taxon>Hexapoda</taxon>
        <taxon>Insecta</taxon>
        <taxon>Pterygota</taxon>
        <taxon>Neoptera</taxon>
        <taxon>Endopterygota</taxon>
        <taxon>Lepidoptera</taxon>
        <taxon>Glossata</taxon>
        <taxon>Ditrysia</taxon>
        <taxon>Papilionoidea</taxon>
        <taxon>Papilionidae</taxon>
        <taxon>Papilioninae</taxon>
        <taxon>Papilio</taxon>
    </lineage>
</organism>
<dbReference type="GO" id="GO:0036122">
    <property type="term" value="F:BMP binding"/>
    <property type="evidence" value="ECO:0007669"/>
    <property type="project" value="TreeGrafter"/>
</dbReference>
<evidence type="ECO:0000256" key="3">
    <source>
        <dbReference type="ARBA" id="ARBA00022729"/>
    </source>
</evidence>
<evidence type="ECO:0000256" key="1">
    <source>
        <dbReference type="ARBA" id="ARBA00004613"/>
    </source>
</evidence>
<feature type="region of interest" description="Disordered" evidence="4">
    <location>
        <begin position="900"/>
        <end position="969"/>
    </location>
</feature>
<feature type="compositionally biased region" description="Basic and acidic residues" evidence="4">
    <location>
        <begin position="852"/>
        <end position="877"/>
    </location>
</feature>
<evidence type="ECO:0000313" key="6">
    <source>
        <dbReference type="EMBL" id="KPJ12211.1"/>
    </source>
</evidence>
<evidence type="ECO:0000256" key="4">
    <source>
        <dbReference type="SAM" id="MobiDB-lite"/>
    </source>
</evidence>
<feature type="compositionally biased region" description="Basic and acidic residues" evidence="4">
    <location>
        <begin position="657"/>
        <end position="670"/>
    </location>
</feature>
<evidence type="ECO:0000256" key="2">
    <source>
        <dbReference type="ARBA" id="ARBA00022525"/>
    </source>
</evidence>
<keyword evidence="3" id="KW-0732">Signal</keyword>
<feature type="compositionally biased region" description="Polar residues" evidence="4">
    <location>
        <begin position="403"/>
        <end position="420"/>
    </location>
</feature>
<sequence>MTTGHRPQNYLTAPLCNRSQRRYGPSAGHLPLPLCRSAARSHTTERGYAPNCQLFDIGAFVLSKASLRRREGGMAAARALRALFTALYLASQCSAGPVGPLPNVTSLDLGLKEGGCAVGDVVYMPGDEFGGANACERCRCALGGVQCERQQCQPRPGCKALHRPDHCCPTYQCECEQEGRVYGNGEKLVDPQDPCRVCYCQGGEVVCRRIACFVRDDCTPRRVPGRCCPEYDNCPLRGVTTIPGISPAAPSVSALEEVAAGVEPAAFEEPLKPTKNEITIKEITPVSEIPVITEVKIKEIPPSPGVDGAEYASSKSPLIPREATSETSKIESNLESQEMSEDETSLSSNNSAPPEASKSGEDKDSASQATNDAAPSKISLSTQDSINNNIYTASLPVAVATAGSPSMASNAASVPPSKSSMIDEEDTSLFDHNPAFPPIPDDLSVAGNHEEEMFTEQNLDTEHMSVAHELVNVASTAAAAESAVTKETATTISSYISEATSAAWPNPREISSDGGITESDEGVTIVTSKSRESSLLNLRSVLPTEILNVPSHTGLSVEMSDGTMAPSAETPVTGHSTEEVEDVINSQPVDSIPTSTDDPDSQELEAVSNSTESSAPTSEALSPREQTTSSISKSNVGTEVTSQTELSSLPIETSDQNPHDSSENITKDRAMMSTVDPLMLDDSDTKLLPTNSAGTKLSKTVPPYVENQSFESFETTEIGSLAFGSQESATTVVESIQASSDSEKSSALIEQPSGRNNNVLTDLINIVGDVAAIGDHTEAPDVEHQTASPTTISDSEELIPVNAGYKSKNKNWNLNSITEVPFKYKGGSKPKVVEIEDEDDTDTITDSPAPNDKAEPTTRRPIIDNVSDEKAENKTEKKDIEIITQSYVPTINRRPTKVVMKKSNERAVAEEVTTDAGGDSSDAASDTIVARETTAVPVSEAAAGAAGAADSAADGDSPAQTTDAFGPAQ</sequence>
<accession>A0A0N1IP38</accession>
<dbReference type="EMBL" id="KQ460784">
    <property type="protein sequence ID" value="KPJ12211.1"/>
    <property type="molecule type" value="Genomic_DNA"/>
</dbReference>
<name>A0A0N1IP38_PAPMA</name>
<feature type="region of interest" description="Disordered" evidence="4">
    <location>
        <begin position="557"/>
        <end position="670"/>
    </location>
</feature>
<feature type="compositionally biased region" description="Polar residues" evidence="4">
    <location>
        <begin position="366"/>
        <end position="380"/>
    </location>
</feature>